<dbReference type="RefSeq" id="WP_126816688.1">
    <property type="nucleotide sequence ID" value="NZ_JAJHUL010000005.1"/>
</dbReference>
<protein>
    <recommendedName>
        <fullName evidence="1">DUF7694 domain-containing protein</fullName>
    </recommendedName>
</protein>
<evidence type="ECO:0000313" key="3">
    <source>
        <dbReference type="Proteomes" id="UP000282263"/>
    </source>
</evidence>
<evidence type="ECO:0000259" key="1">
    <source>
        <dbReference type="Pfam" id="PF24746"/>
    </source>
</evidence>
<dbReference type="AlphaFoldDB" id="A0A9Q7K2C0"/>
<name>A0A9Q7K2C0_9ENTR</name>
<proteinExistence type="predicted"/>
<evidence type="ECO:0000313" key="2">
    <source>
        <dbReference type="EMBL" id="RTQ23335.1"/>
    </source>
</evidence>
<dbReference type="Pfam" id="PF24746">
    <property type="entry name" value="DUF7694"/>
    <property type="match status" value="1"/>
</dbReference>
<dbReference type="Proteomes" id="UP000282263">
    <property type="component" value="Unassembled WGS sequence"/>
</dbReference>
<accession>A0A9Q7K2C0</accession>
<reference evidence="2 3" key="1">
    <citation type="submission" date="2018-12" db="EMBL/GenBank/DDBJ databases">
        <title>The Batch Genome Submission of Enterobacter spp. strains.</title>
        <authorList>
            <person name="Wei L."/>
            <person name="Wu W."/>
            <person name="Lin J."/>
            <person name="Zhang X."/>
            <person name="Feng Y."/>
            <person name="Zong Z."/>
        </authorList>
    </citation>
    <scope>NUCLEOTIDE SEQUENCE [LARGE SCALE GENOMIC DNA]</scope>
    <source>
        <strain evidence="2 3">SCEM020047</strain>
    </source>
</reference>
<organism evidence="2 3">
    <name type="scientific">Enterobacter mori</name>
    <dbReference type="NCBI Taxonomy" id="539813"/>
    <lineage>
        <taxon>Bacteria</taxon>
        <taxon>Pseudomonadati</taxon>
        <taxon>Pseudomonadota</taxon>
        <taxon>Gammaproteobacteria</taxon>
        <taxon>Enterobacterales</taxon>
        <taxon>Enterobacteriaceae</taxon>
        <taxon>Enterobacter</taxon>
    </lineage>
</organism>
<dbReference type="EMBL" id="RXPP01000016">
    <property type="protein sequence ID" value="RTQ23335.1"/>
    <property type="molecule type" value="Genomic_DNA"/>
</dbReference>
<gene>
    <name evidence="2" type="ORF">EKN29_15785</name>
</gene>
<comment type="caution">
    <text evidence="2">The sequence shown here is derived from an EMBL/GenBank/DDBJ whole genome shotgun (WGS) entry which is preliminary data.</text>
</comment>
<dbReference type="InterPro" id="IPR056111">
    <property type="entry name" value="DUF7694"/>
</dbReference>
<feature type="domain" description="DUF7694" evidence="1">
    <location>
        <begin position="38"/>
        <end position="105"/>
    </location>
</feature>
<sequence length="116" mass="13189">MIGILKPVPESQWPVRCHDPKRSNVWANSYFLVQEFQEDNGVIRLTVNTTSIGGSGRWKDGISWDALQEIKSAVGYGDRDAVEIFPAQKDLVNVANMRHLWIVPESIPFAWRKDGH</sequence>